<dbReference type="SUPFAM" id="SSF56112">
    <property type="entry name" value="Protein kinase-like (PK-like)"/>
    <property type="match status" value="1"/>
</dbReference>
<name>A0A9P6RM51_9FUNG</name>
<gene>
    <name evidence="2" type="ORF">BGZ97_013152</name>
</gene>
<dbReference type="InterPro" id="IPR000719">
    <property type="entry name" value="Prot_kinase_dom"/>
</dbReference>
<accession>A0A9P6RM51</accession>
<dbReference type="Gene3D" id="1.10.510.10">
    <property type="entry name" value="Transferase(Phosphotransferase) domain 1"/>
    <property type="match status" value="1"/>
</dbReference>
<organism evidence="2 3">
    <name type="scientific">Linnemannia gamsii</name>
    <dbReference type="NCBI Taxonomy" id="64522"/>
    <lineage>
        <taxon>Eukaryota</taxon>
        <taxon>Fungi</taxon>
        <taxon>Fungi incertae sedis</taxon>
        <taxon>Mucoromycota</taxon>
        <taxon>Mortierellomycotina</taxon>
        <taxon>Mortierellomycetes</taxon>
        <taxon>Mortierellales</taxon>
        <taxon>Mortierellaceae</taxon>
        <taxon>Linnemannia</taxon>
    </lineage>
</organism>
<evidence type="ECO:0000313" key="3">
    <source>
        <dbReference type="Proteomes" id="UP000823405"/>
    </source>
</evidence>
<sequence length="112" mass="13145">MAYGRELFRSEVHYMERTKEMLRVVHMVASFGQVDRLLMALEWKEATVMDLIDSRPTIATVKKVMGRIAAGLVQIHQLCIVHRDFKPKHILLSDRTRTTYFWRTLGWHFVAG</sequence>
<dbReference type="GO" id="GO:0005524">
    <property type="term" value="F:ATP binding"/>
    <property type="evidence" value="ECO:0007669"/>
    <property type="project" value="InterPro"/>
</dbReference>
<proteinExistence type="predicted"/>
<reference evidence="2" key="1">
    <citation type="journal article" date="2020" name="Fungal Divers.">
        <title>Resolving the Mortierellaceae phylogeny through synthesis of multi-gene phylogenetics and phylogenomics.</title>
        <authorList>
            <person name="Vandepol N."/>
            <person name="Liber J."/>
            <person name="Desiro A."/>
            <person name="Na H."/>
            <person name="Kennedy M."/>
            <person name="Barry K."/>
            <person name="Grigoriev I.V."/>
            <person name="Miller A.N."/>
            <person name="O'Donnell K."/>
            <person name="Stajich J.E."/>
            <person name="Bonito G."/>
        </authorList>
    </citation>
    <scope>NUCLEOTIDE SEQUENCE</scope>
    <source>
        <strain evidence="2">NVP60</strain>
    </source>
</reference>
<evidence type="ECO:0000259" key="1">
    <source>
        <dbReference type="PROSITE" id="PS50011"/>
    </source>
</evidence>
<protein>
    <recommendedName>
        <fullName evidence="1">Protein kinase domain-containing protein</fullName>
    </recommendedName>
</protein>
<dbReference type="EMBL" id="JAAAIN010000095">
    <property type="protein sequence ID" value="KAG0320592.1"/>
    <property type="molecule type" value="Genomic_DNA"/>
</dbReference>
<keyword evidence="3" id="KW-1185">Reference proteome</keyword>
<comment type="caution">
    <text evidence="2">The sequence shown here is derived from an EMBL/GenBank/DDBJ whole genome shotgun (WGS) entry which is preliminary data.</text>
</comment>
<dbReference type="InterPro" id="IPR011009">
    <property type="entry name" value="Kinase-like_dom_sf"/>
</dbReference>
<feature type="domain" description="Protein kinase" evidence="1">
    <location>
        <begin position="1"/>
        <end position="112"/>
    </location>
</feature>
<dbReference type="Proteomes" id="UP000823405">
    <property type="component" value="Unassembled WGS sequence"/>
</dbReference>
<dbReference type="AlphaFoldDB" id="A0A9P6RM51"/>
<dbReference type="GO" id="GO:0004672">
    <property type="term" value="F:protein kinase activity"/>
    <property type="evidence" value="ECO:0007669"/>
    <property type="project" value="InterPro"/>
</dbReference>
<dbReference type="PROSITE" id="PS50011">
    <property type="entry name" value="PROTEIN_KINASE_DOM"/>
    <property type="match status" value="1"/>
</dbReference>
<evidence type="ECO:0000313" key="2">
    <source>
        <dbReference type="EMBL" id="KAG0320592.1"/>
    </source>
</evidence>
<dbReference type="Pfam" id="PF00069">
    <property type="entry name" value="Pkinase"/>
    <property type="match status" value="1"/>
</dbReference>